<dbReference type="AlphaFoldDB" id="A0A3P7P7K1"/>
<dbReference type="FunFam" id="3.30.720.220:FF:000001">
    <property type="entry name" value="Jumping translocation breakpoint"/>
    <property type="match status" value="1"/>
</dbReference>
<keyword evidence="8" id="KW-0732">Signal</keyword>
<evidence type="ECO:0000256" key="15">
    <source>
        <dbReference type="ARBA" id="ARBA00060886"/>
    </source>
</evidence>
<keyword evidence="5" id="KW-0963">Cytoplasm</keyword>
<dbReference type="Proteomes" id="UP000274756">
    <property type="component" value="Unassembled WGS sequence"/>
</dbReference>
<evidence type="ECO:0000256" key="8">
    <source>
        <dbReference type="ARBA" id="ARBA00022729"/>
    </source>
</evidence>
<evidence type="ECO:0000256" key="14">
    <source>
        <dbReference type="ARBA" id="ARBA00023306"/>
    </source>
</evidence>
<evidence type="ECO:0000256" key="12">
    <source>
        <dbReference type="ARBA" id="ARBA00023136"/>
    </source>
</evidence>
<dbReference type="EMBL" id="UYYG01000024">
    <property type="protein sequence ID" value="VDN51584.1"/>
    <property type="molecule type" value="Genomic_DNA"/>
</dbReference>
<evidence type="ECO:0000256" key="11">
    <source>
        <dbReference type="ARBA" id="ARBA00023128"/>
    </source>
</evidence>
<dbReference type="GO" id="GO:0016020">
    <property type="term" value="C:membrane"/>
    <property type="evidence" value="ECO:0007669"/>
    <property type="project" value="UniProtKB-SubCell"/>
</dbReference>
<evidence type="ECO:0000256" key="3">
    <source>
        <dbReference type="ARBA" id="ARBA00004300"/>
    </source>
</evidence>
<evidence type="ECO:0000256" key="2">
    <source>
        <dbReference type="ARBA" id="ARBA00004186"/>
    </source>
</evidence>
<evidence type="ECO:0000256" key="5">
    <source>
        <dbReference type="ARBA" id="ARBA00022490"/>
    </source>
</evidence>
<name>A0A3P7P7K1_DRAME</name>
<evidence type="ECO:0000313" key="18">
    <source>
        <dbReference type="EMBL" id="VDN51584.1"/>
    </source>
</evidence>
<keyword evidence="19" id="KW-1185">Reference proteome</keyword>
<proteinExistence type="inferred from homology"/>
<dbReference type="Pfam" id="PF05439">
    <property type="entry name" value="JTB"/>
    <property type="match status" value="1"/>
</dbReference>
<keyword evidence="13" id="KW-0206">Cytoskeleton</keyword>
<evidence type="ECO:0000256" key="7">
    <source>
        <dbReference type="ARBA" id="ARBA00022692"/>
    </source>
</evidence>
<dbReference type="Gene3D" id="3.30.720.220">
    <property type="match status" value="1"/>
</dbReference>
<dbReference type="PANTHER" id="PTHR13041:SF3">
    <property type="entry name" value="PROTEIN JTB"/>
    <property type="match status" value="1"/>
</dbReference>
<keyword evidence="6" id="KW-0132">Cell division</keyword>
<dbReference type="GO" id="GO:0005739">
    <property type="term" value="C:mitochondrion"/>
    <property type="evidence" value="ECO:0007669"/>
    <property type="project" value="UniProtKB-SubCell"/>
</dbReference>
<dbReference type="PANTHER" id="PTHR13041">
    <property type="entry name" value="JTB PROTEIN-RELATED"/>
    <property type="match status" value="1"/>
</dbReference>
<keyword evidence="10 17" id="KW-1133">Transmembrane helix</keyword>
<comment type="subcellular location">
    <subcellularLocation>
        <location evidence="3">Cytoplasm</location>
        <location evidence="3">Cytoskeleton</location>
        <location evidence="3">Microtubule organizing center</location>
        <location evidence="3">Centrosome</location>
    </subcellularLocation>
    <subcellularLocation>
        <location evidence="2">Cytoplasm</location>
        <location evidence="2">Cytoskeleton</location>
        <location evidence="2">Spindle</location>
    </subcellularLocation>
    <subcellularLocation>
        <location evidence="4">Membrane</location>
        <topology evidence="4">Single-pass type I membrane protein</topology>
    </subcellularLocation>
    <subcellularLocation>
        <location evidence="1">Mitochondrion</location>
    </subcellularLocation>
</comment>
<dbReference type="OrthoDB" id="5971907at2759"/>
<sequence length="106" mass="12635">MNEYLCFEREKFVLIQECIPCSAFEIKALKTPYCEATGYYDKLNCTSSRKLGYKPCYTKIEHINKNLFLFTIFSSGMTIFSYSFVSWRRSVLERRSYFRIRQQIGS</sequence>
<feature type="transmembrane region" description="Helical" evidence="17">
    <location>
        <begin position="67"/>
        <end position="85"/>
    </location>
</feature>
<keyword evidence="12 17" id="KW-0472">Membrane</keyword>
<dbReference type="GO" id="GO:0000281">
    <property type="term" value="P:mitotic cytokinesis"/>
    <property type="evidence" value="ECO:0007669"/>
    <property type="project" value="TreeGrafter"/>
</dbReference>
<gene>
    <name evidence="18" type="ORF">DME_LOCUS1557</name>
</gene>
<dbReference type="InterPro" id="IPR008657">
    <property type="entry name" value="JTB"/>
</dbReference>
<evidence type="ECO:0000256" key="9">
    <source>
        <dbReference type="ARBA" id="ARBA00022776"/>
    </source>
</evidence>
<reference evidence="18 19" key="1">
    <citation type="submission" date="2018-11" db="EMBL/GenBank/DDBJ databases">
        <authorList>
            <consortium name="Pathogen Informatics"/>
        </authorList>
    </citation>
    <scope>NUCLEOTIDE SEQUENCE [LARGE SCALE GENOMIC DNA]</scope>
</reference>
<evidence type="ECO:0000256" key="17">
    <source>
        <dbReference type="SAM" id="Phobius"/>
    </source>
</evidence>
<keyword evidence="7 17" id="KW-0812">Transmembrane</keyword>
<comment type="similarity">
    <text evidence="15">Belongs to the JTB family.</text>
</comment>
<evidence type="ECO:0000256" key="13">
    <source>
        <dbReference type="ARBA" id="ARBA00023212"/>
    </source>
</evidence>
<evidence type="ECO:0000313" key="19">
    <source>
        <dbReference type="Proteomes" id="UP000274756"/>
    </source>
</evidence>
<keyword evidence="14" id="KW-0131">Cell cycle</keyword>
<dbReference type="GO" id="GO:0030496">
    <property type="term" value="C:midbody"/>
    <property type="evidence" value="ECO:0007669"/>
    <property type="project" value="TreeGrafter"/>
</dbReference>
<evidence type="ECO:0000256" key="16">
    <source>
        <dbReference type="ARBA" id="ARBA00068227"/>
    </source>
</evidence>
<evidence type="ECO:0000256" key="10">
    <source>
        <dbReference type="ARBA" id="ARBA00022989"/>
    </source>
</evidence>
<keyword evidence="9" id="KW-0498">Mitosis</keyword>
<dbReference type="GO" id="GO:0005819">
    <property type="term" value="C:spindle"/>
    <property type="evidence" value="ECO:0007669"/>
    <property type="project" value="UniProtKB-SubCell"/>
</dbReference>
<accession>A0A3P7P7K1</accession>
<evidence type="ECO:0000256" key="4">
    <source>
        <dbReference type="ARBA" id="ARBA00004479"/>
    </source>
</evidence>
<dbReference type="GO" id="GO:0005813">
    <property type="term" value="C:centrosome"/>
    <property type="evidence" value="ECO:0007669"/>
    <property type="project" value="UniProtKB-SubCell"/>
</dbReference>
<organism evidence="18 19">
    <name type="scientific">Dracunculus medinensis</name>
    <name type="common">Guinea worm</name>
    <dbReference type="NCBI Taxonomy" id="318479"/>
    <lineage>
        <taxon>Eukaryota</taxon>
        <taxon>Metazoa</taxon>
        <taxon>Ecdysozoa</taxon>
        <taxon>Nematoda</taxon>
        <taxon>Chromadorea</taxon>
        <taxon>Rhabditida</taxon>
        <taxon>Spirurina</taxon>
        <taxon>Dracunculoidea</taxon>
        <taxon>Dracunculidae</taxon>
        <taxon>Dracunculus</taxon>
    </lineage>
</organism>
<evidence type="ECO:0000256" key="1">
    <source>
        <dbReference type="ARBA" id="ARBA00004173"/>
    </source>
</evidence>
<evidence type="ECO:0000256" key="6">
    <source>
        <dbReference type="ARBA" id="ARBA00022618"/>
    </source>
</evidence>
<keyword evidence="11" id="KW-0496">Mitochondrion</keyword>
<protein>
    <recommendedName>
        <fullName evidence="16">Protein JTB</fullName>
    </recommendedName>
</protein>